<evidence type="ECO:0000313" key="1">
    <source>
        <dbReference type="EMBL" id="CAB4138744.1"/>
    </source>
</evidence>
<dbReference type="EMBL" id="LR796349">
    <property type="protein sequence ID" value="CAB4138744.1"/>
    <property type="molecule type" value="Genomic_DNA"/>
</dbReference>
<gene>
    <name evidence="1" type="ORF">UFOVP344_16</name>
</gene>
<organism evidence="1">
    <name type="scientific">uncultured Caudovirales phage</name>
    <dbReference type="NCBI Taxonomy" id="2100421"/>
    <lineage>
        <taxon>Viruses</taxon>
        <taxon>Duplodnaviria</taxon>
        <taxon>Heunggongvirae</taxon>
        <taxon>Uroviricota</taxon>
        <taxon>Caudoviricetes</taxon>
        <taxon>Peduoviridae</taxon>
        <taxon>Maltschvirus</taxon>
        <taxon>Maltschvirus maltsch</taxon>
    </lineage>
</organism>
<dbReference type="InterPro" id="IPR036390">
    <property type="entry name" value="WH_DNA-bd_sf"/>
</dbReference>
<dbReference type="SUPFAM" id="SSF46785">
    <property type="entry name" value="Winged helix' DNA-binding domain"/>
    <property type="match status" value="1"/>
</dbReference>
<proteinExistence type="predicted"/>
<sequence>MNYGENSEKEYNMERTATVGFMRSMKEIMQINPSMPAAQIYVLAAVSLNEGKSLTELCQITGIRHATLSRYLLDLSDKRRTGDGHGFKLVNREVDPMELRKNMYTLAPKGRHLFRTIASYFQPQKGTSIVDIPGS</sequence>
<dbReference type="Gene3D" id="1.10.10.10">
    <property type="entry name" value="Winged helix-like DNA-binding domain superfamily/Winged helix DNA-binding domain"/>
    <property type="match status" value="1"/>
</dbReference>
<dbReference type="InterPro" id="IPR036388">
    <property type="entry name" value="WH-like_DNA-bd_sf"/>
</dbReference>
<protein>
    <submittedName>
        <fullName evidence="1">MarR Transcriptional regulators</fullName>
    </submittedName>
</protein>
<accession>A0A6J5LVU8</accession>
<name>A0A6J5LVU8_9CAUD</name>
<reference evidence="1" key="1">
    <citation type="submission" date="2020-04" db="EMBL/GenBank/DDBJ databases">
        <authorList>
            <person name="Chiriac C."/>
            <person name="Salcher M."/>
            <person name="Ghai R."/>
            <person name="Kavagutti S V."/>
        </authorList>
    </citation>
    <scope>NUCLEOTIDE SEQUENCE</scope>
</reference>